<dbReference type="Proteomes" id="UP000192610">
    <property type="component" value="Unassembled WGS sequence"/>
</dbReference>
<dbReference type="OrthoDB" id="676596at2"/>
<evidence type="ECO:0008006" key="5">
    <source>
        <dbReference type="Google" id="ProtNLM"/>
    </source>
</evidence>
<feature type="signal peptide" evidence="2">
    <location>
        <begin position="1"/>
        <end position="18"/>
    </location>
</feature>
<feature type="chain" id="PRO_5010725174" description="PEGA domain-containing protein" evidence="2">
    <location>
        <begin position="19"/>
        <end position="137"/>
    </location>
</feature>
<keyword evidence="2" id="KW-0732">Signal</keyword>
<dbReference type="STRING" id="354355.SAMN05660816_03473"/>
<gene>
    <name evidence="3" type="ORF">A4H97_10330</name>
</gene>
<evidence type="ECO:0000256" key="2">
    <source>
        <dbReference type="SAM" id="SignalP"/>
    </source>
</evidence>
<evidence type="ECO:0000256" key="1">
    <source>
        <dbReference type="SAM" id="MobiDB-lite"/>
    </source>
</evidence>
<sequence length="137" mass="15790">MKQIFTFIAVLFSVTTFAAPAPKTAKISISNSDRSMMQVKIDGKMYNLNNTFVMDNIRTGNHSITIYKTENAGFRKKTAVIYNSSMYVSPAQLINIDINRTGKVVVKTTTDKYDRDNRNDWNDRNDRNDRNDHYGRH</sequence>
<proteinExistence type="predicted"/>
<evidence type="ECO:0000313" key="3">
    <source>
        <dbReference type="EMBL" id="OQP44749.1"/>
    </source>
</evidence>
<dbReference type="EMBL" id="LVXG01000034">
    <property type="protein sequence ID" value="OQP44749.1"/>
    <property type="molecule type" value="Genomic_DNA"/>
</dbReference>
<dbReference type="RefSeq" id="WP_081202805.1">
    <property type="nucleotide sequence ID" value="NZ_FOCZ01000006.1"/>
</dbReference>
<name>A0A1V9EF29_9BACT</name>
<dbReference type="AlphaFoldDB" id="A0A1V9EF29"/>
<feature type="region of interest" description="Disordered" evidence="1">
    <location>
        <begin position="113"/>
        <end position="137"/>
    </location>
</feature>
<organism evidence="3 4">
    <name type="scientific">Niastella yeongjuensis</name>
    <dbReference type="NCBI Taxonomy" id="354355"/>
    <lineage>
        <taxon>Bacteria</taxon>
        <taxon>Pseudomonadati</taxon>
        <taxon>Bacteroidota</taxon>
        <taxon>Chitinophagia</taxon>
        <taxon>Chitinophagales</taxon>
        <taxon>Chitinophagaceae</taxon>
        <taxon>Niastella</taxon>
    </lineage>
</organism>
<accession>A0A1V9EF29</accession>
<reference evidence="4" key="1">
    <citation type="submission" date="2016-04" db="EMBL/GenBank/DDBJ databases">
        <authorList>
            <person name="Chen L."/>
            <person name="Zhuang W."/>
            <person name="Wang G."/>
        </authorList>
    </citation>
    <scope>NUCLEOTIDE SEQUENCE [LARGE SCALE GENOMIC DNA]</scope>
    <source>
        <strain evidence="4">17621</strain>
    </source>
</reference>
<evidence type="ECO:0000313" key="4">
    <source>
        <dbReference type="Proteomes" id="UP000192610"/>
    </source>
</evidence>
<keyword evidence="4" id="KW-1185">Reference proteome</keyword>
<comment type="caution">
    <text evidence="3">The sequence shown here is derived from an EMBL/GenBank/DDBJ whole genome shotgun (WGS) entry which is preliminary data.</text>
</comment>
<protein>
    <recommendedName>
        <fullName evidence="5">PEGA domain-containing protein</fullName>
    </recommendedName>
</protein>